<keyword evidence="3" id="KW-1185">Reference proteome</keyword>
<gene>
    <name evidence="2" type="ordered locus">Dshi_0236</name>
</gene>
<keyword evidence="1" id="KW-0812">Transmembrane</keyword>
<accession>A8LLH5</accession>
<evidence type="ECO:0000313" key="3">
    <source>
        <dbReference type="Proteomes" id="UP000006833"/>
    </source>
</evidence>
<proteinExistence type="predicted"/>
<dbReference type="HOGENOM" id="CLU_2522246_0_0_5"/>
<evidence type="ECO:0000313" key="2">
    <source>
        <dbReference type="EMBL" id="ABV91985.1"/>
    </source>
</evidence>
<feature type="transmembrane region" description="Helical" evidence="1">
    <location>
        <begin position="50"/>
        <end position="73"/>
    </location>
</feature>
<evidence type="ECO:0000256" key="1">
    <source>
        <dbReference type="SAM" id="Phobius"/>
    </source>
</evidence>
<reference evidence="3" key="1">
    <citation type="journal article" date="2010" name="ISME J.">
        <title>The complete genome sequence of the algal symbiont Dinoroseobacter shibae: a hitchhiker's guide to life in the sea.</title>
        <authorList>
            <person name="Wagner-Dobler I."/>
            <person name="Ballhausen B."/>
            <person name="Berger M."/>
            <person name="Brinkhoff T."/>
            <person name="Buchholz I."/>
            <person name="Bunk B."/>
            <person name="Cypionka H."/>
            <person name="Daniel R."/>
            <person name="Drepper T."/>
            <person name="Gerdts G."/>
            <person name="Hahnke S."/>
            <person name="Han C."/>
            <person name="Jahn D."/>
            <person name="Kalhoefer D."/>
            <person name="Kiss H."/>
            <person name="Klenk H.P."/>
            <person name="Kyrpides N."/>
            <person name="Liebl W."/>
            <person name="Liesegang H."/>
            <person name="Meincke L."/>
            <person name="Pati A."/>
            <person name="Petersen J."/>
            <person name="Piekarski T."/>
            <person name="Pommerenke C."/>
            <person name="Pradella S."/>
            <person name="Pukall R."/>
            <person name="Rabus R."/>
            <person name="Stackebrandt E."/>
            <person name="Thole S."/>
            <person name="Thompson L."/>
            <person name="Tielen P."/>
            <person name="Tomasch J."/>
            <person name="von Jan M."/>
            <person name="Wanphrut N."/>
            <person name="Wichels A."/>
            <person name="Zech H."/>
            <person name="Simon M."/>
        </authorList>
    </citation>
    <scope>NUCLEOTIDE SEQUENCE [LARGE SCALE GENOMIC DNA]</scope>
    <source>
        <strain evidence="3">DSM 16493 / NCIMB 14021 / DFL 12</strain>
    </source>
</reference>
<feature type="transmembrane region" description="Helical" evidence="1">
    <location>
        <begin position="20"/>
        <end position="38"/>
    </location>
</feature>
<name>A8LLH5_DINSH</name>
<keyword evidence="1" id="KW-0472">Membrane</keyword>
<dbReference type="EMBL" id="CP000830">
    <property type="protein sequence ID" value="ABV91985.1"/>
    <property type="molecule type" value="Genomic_DNA"/>
</dbReference>
<dbReference type="AlphaFoldDB" id="A8LLH5"/>
<sequence length="84" mass="9363">MQGGFPASPVPYLSPMKIRIALAALLTLIVVAHIGLWMSDRMPTEMKLRFTIINVLGWSVVLLPAYGVSRWLAAREAERDPSDR</sequence>
<dbReference type="KEGG" id="dsh:Dshi_0236"/>
<dbReference type="Proteomes" id="UP000006833">
    <property type="component" value="Chromosome"/>
</dbReference>
<keyword evidence="1" id="KW-1133">Transmembrane helix</keyword>
<organism evidence="2 3">
    <name type="scientific">Dinoroseobacter shibae (strain DSM 16493 / NCIMB 14021 / DFL 12)</name>
    <dbReference type="NCBI Taxonomy" id="398580"/>
    <lineage>
        <taxon>Bacteria</taxon>
        <taxon>Pseudomonadati</taxon>
        <taxon>Pseudomonadota</taxon>
        <taxon>Alphaproteobacteria</taxon>
        <taxon>Rhodobacterales</taxon>
        <taxon>Roseobacteraceae</taxon>
        <taxon>Dinoroseobacter</taxon>
    </lineage>
</organism>
<protein>
    <recommendedName>
        <fullName evidence="4">Phenylalanyl-tRNA synthetase subunit beta</fullName>
    </recommendedName>
</protein>
<dbReference type="eggNOG" id="ENOG5033CDE">
    <property type="taxonomic scope" value="Bacteria"/>
</dbReference>
<evidence type="ECO:0008006" key="4">
    <source>
        <dbReference type="Google" id="ProtNLM"/>
    </source>
</evidence>
<dbReference type="STRING" id="398580.Dshi_0236"/>